<sequence length="93" mass="9456">MKAEVTAEFMGAADHDPKTRKFVVGEIVSGDLASVAVAEGWAVSVNRAEGVDGQAAQVDGAEEAEAQGGQVDGAAEVEAQAERTAAKAKPESE</sequence>
<evidence type="ECO:0000256" key="1">
    <source>
        <dbReference type="SAM" id="MobiDB-lite"/>
    </source>
</evidence>
<gene>
    <name evidence="2" type="ORF">H2509_20365</name>
</gene>
<feature type="region of interest" description="Disordered" evidence="1">
    <location>
        <begin position="54"/>
        <end position="73"/>
    </location>
</feature>
<evidence type="ECO:0000313" key="2">
    <source>
        <dbReference type="EMBL" id="MBA5779491.1"/>
    </source>
</evidence>
<name>A0A839AID1_9HYPH</name>
<dbReference type="RefSeq" id="WP_182168321.1">
    <property type="nucleotide sequence ID" value="NZ_JACFXV010000068.1"/>
</dbReference>
<proteinExistence type="predicted"/>
<evidence type="ECO:0000313" key="3">
    <source>
        <dbReference type="Proteomes" id="UP000541109"/>
    </source>
</evidence>
<protein>
    <submittedName>
        <fullName evidence="2">Uncharacterized protein</fullName>
    </submittedName>
</protein>
<dbReference type="Proteomes" id="UP000541109">
    <property type="component" value="Unassembled WGS sequence"/>
</dbReference>
<accession>A0A839AID1</accession>
<organism evidence="2 3">
    <name type="scientific">Stappia albiluteola</name>
    <dbReference type="NCBI Taxonomy" id="2758565"/>
    <lineage>
        <taxon>Bacteria</taxon>
        <taxon>Pseudomonadati</taxon>
        <taxon>Pseudomonadota</taxon>
        <taxon>Alphaproteobacteria</taxon>
        <taxon>Hyphomicrobiales</taxon>
        <taxon>Stappiaceae</taxon>
        <taxon>Stappia</taxon>
    </lineage>
</organism>
<keyword evidence="3" id="KW-1185">Reference proteome</keyword>
<comment type="caution">
    <text evidence="2">The sequence shown here is derived from an EMBL/GenBank/DDBJ whole genome shotgun (WGS) entry which is preliminary data.</text>
</comment>
<dbReference type="AlphaFoldDB" id="A0A839AID1"/>
<reference evidence="2 3" key="1">
    <citation type="submission" date="2020-07" db="EMBL/GenBank/DDBJ databases">
        <title>Stappia sp., F7233, whole genome shotgun sequencing project.</title>
        <authorList>
            <person name="Jiang S."/>
            <person name="Liu Z.W."/>
            <person name="Du Z.J."/>
        </authorList>
    </citation>
    <scope>NUCLEOTIDE SEQUENCE [LARGE SCALE GENOMIC DNA]</scope>
    <source>
        <strain evidence="2 3">F7233</strain>
    </source>
</reference>
<dbReference type="EMBL" id="JACFXV010000068">
    <property type="protein sequence ID" value="MBA5779491.1"/>
    <property type="molecule type" value="Genomic_DNA"/>
</dbReference>